<evidence type="ECO:0000313" key="1">
    <source>
        <dbReference type="EMBL" id="AIG98628.1"/>
    </source>
</evidence>
<dbReference type="CDD" id="cd17505">
    <property type="entry name" value="Ubl_SAMP1_like"/>
    <property type="match status" value="1"/>
</dbReference>
<name>A0A075WM80_ARCFL</name>
<dbReference type="RefSeq" id="WP_010879121.1">
    <property type="nucleotide sequence ID" value="NZ_CP006577.1"/>
</dbReference>
<dbReference type="Pfam" id="PF02597">
    <property type="entry name" value="ThiS"/>
    <property type="match status" value="1"/>
</dbReference>
<dbReference type="InterPro" id="IPR010038">
    <property type="entry name" value="MoaD_arc-typ"/>
</dbReference>
<reference evidence="1 2" key="1">
    <citation type="submission" date="2013-07" db="EMBL/GenBank/DDBJ databases">
        <title>Genome of Archaeoglobus fulgidus.</title>
        <authorList>
            <person name="Fiebig A."/>
            <person name="Birkeland N.-K."/>
        </authorList>
    </citation>
    <scope>NUCLEOTIDE SEQUENCE [LARGE SCALE GENOMIC DNA]</scope>
    <source>
        <strain evidence="1 2">DSM 8774</strain>
    </source>
</reference>
<dbReference type="KEGG" id="afg:AFULGI_00018750"/>
<dbReference type="PANTHER" id="PTHR38031">
    <property type="entry name" value="SULFUR CARRIER PROTEIN SLR0821-RELATED"/>
    <property type="match status" value="1"/>
</dbReference>
<protein>
    <submittedName>
        <fullName evidence="1">MoaD family protein, archaeal</fullName>
    </submittedName>
</protein>
<dbReference type="EMBL" id="CP006577">
    <property type="protein sequence ID" value="AIG98628.1"/>
    <property type="molecule type" value="Genomic_DNA"/>
</dbReference>
<dbReference type="GeneID" id="24795369"/>
<dbReference type="PANTHER" id="PTHR38031:SF1">
    <property type="entry name" value="SULFUR CARRIER PROTEIN CYSO"/>
    <property type="match status" value="1"/>
</dbReference>
<dbReference type="AlphaFoldDB" id="A0A075WM80"/>
<dbReference type="InterPro" id="IPR054834">
    <property type="entry name" value="SAMP1_3"/>
</dbReference>
<dbReference type="InterPro" id="IPR052045">
    <property type="entry name" value="Sulfur_Carrier/Prot_Modifier"/>
</dbReference>
<evidence type="ECO:0000313" key="2">
    <source>
        <dbReference type="Proteomes" id="UP000028501"/>
    </source>
</evidence>
<accession>A0A075WM80</accession>
<dbReference type="NCBIfam" id="NF041918">
    <property type="entry name" value="SAMP1"/>
    <property type="match status" value="1"/>
</dbReference>
<gene>
    <name evidence="1" type="ORF">AFULGI_00018750</name>
</gene>
<dbReference type="HOGENOM" id="CLU_114601_1_2_2"/>
<proteinExistence type="predicted"/>
<sequence length="86" mass="9696">MVRVKLFANFREAAGVKEVEVEAGTVGEVLQELVRRFPKLESLFYEEGRLRDYVNIMVNGRNVRGDLNYPLSHTDEVAIFPPVSGG</sequence>
<dbReference type="NCBIfam" id="TIGR01687">
    <property type="entry name" value="moaD_arch"/>
    <property type="match status" value="1"/>
</dbReference>
<dbReference type="InterPro" id="IPR016155">
    <property type="entry name" value="Mopterin_synth/thiamin_S_b"/>
</dbReference>
<dbReference type="SUPFAM" id="SSF54285">
    <property type="entry name" value="MoaD/ThiS"/>
    <property type="match status" value="1"/>
</dbReference>
<dbReference type="InterPro" id="IPR012675">
    <property type="entry name" value="Beta-grasp_dom_sf"/>
</dbReference>
<dbReference type="Gene3D" id="3.10.20.30">
    <property type="match status" value="1"/>
</dbReference>
<organism evidence="1 2">
    <name type="scientific">Archaeoglobus fulgidus DSM 8774</name>
    <dbReference type="NCBI Taxonomy" id="1344584"/>
    <lineage>
        <taxon>Archaea</taxon>
        <taxon>Methanobacteriati</taxon>
        <taxon>Methanobacteriota</taxon>
        <taxon>Archaeoglobi</taxon>
        <taxon>Archaeoglobales</taxon>
        <taxon>Archaeoglobaceae</taxon>
        <taxon>Archaeoglobus</taxon>
    </lineage>
</organism>
<dbReference type="InterPro" id="IPR003749">
    <property type="entry name" value="ThiS/MoaD-like"/>
</dbReference>
<dbReference type="Proteomes" id="UP000028501">
    <property type="component" value="Chromosome"/>
</dbReference>